<sequence>MLFRWHLELVSIVMGGEENPSGQGSTKVLKEEIFKGTLDHNYKLECEKSPSFFSAVFRKNYSLQLKNLGSLFCTVIFSCVFITSIGMLYLHMQKENIAPGGGPVRKCPNTAPGLSLVDNVNLNWILYASDEDTDLGGLSLMSADETPDLYTGALLWNTDDGEGAGNKGDTLRDTSVPASYFNFRSNPPAYDEYYVLSYESTPDYVPNEAFDLNAEDYYAEDIPRSLTEADMFLLSCQMDIDDANHLSATDDTIVVNVNSANMTVNIPDMVVAYTELDYDPSNGRLAHSRWDADNALLFLTTAPRTVVDDFCISVLKESNSPYAQYVATEGIKRGKRPNHAALAICHSLVEILQTRGATLADNMLNQVVCLFASIVKSEWFSKREFRQIVRSVINLAENKASPPDWESIAYALRIILPFVTEFINPSKGMSPLLNRTIASTFRPTFCPLILGHCIRIMSTLRTTTPTPAMTLPILSLCIKCINASLRTPPASAIADAAISLRARFGAVLDVPANWVPVLFPADAPDSILSMLYDASVHEATTNEAIRLIGQLAAIDPNSLPPSGERCAST</sequence>
<reference evidence="2 3" key="1">
    <citation type="journal article" date="2018" name="PLoS ONE">
        <title>The draft genome of Kipferlia bialata reveals reductive genome evolution in fornicate parasites.</title>
        <authorList>
            <person name="Tanifuji G."/>
            <person name="Takabayashi S."/>
            <person name="Kume K."/>
            <person name="Takagi M."/>
            <person name="Nakayama T."/>
            <person name="Kamikawa R."/>
            <person name="Inagaki Y."/>
            <person name="Hashimoto T."/>
        </authorList>
    </citation>
    <scope>NUCLEOTIDE SEQUENCE [LARGE SCALE GENOMIC DNA]</scope>
    <source>
        <strain evidence="2">NY0173</strain>
    </source>
</reference>
<name>A0A9K3D165_9EUKA</name>
<keyword evidence="3" id="KW-1185">Reference proteome</keyword>
<evidence type="ECO:0000256" key="1">
    <source>
        <dbReference type="SAM" id="Phobius"/>
    </source>
</evidence>
<dbReference type="AlphaFoldDB" id="A0A9K3D165"/>
<keyword evidence="1" id="KW-0812">Transmembrane</keyword>
<dbReference type="Proteomes" id="UP000265618">
    <property type="component" value="Unassembled WGS sequence"/>
</dbReference>
<gene>
    <name evidence="2" type="ORF">KIPB_007966</name>
</gene>
<feature type="non-terminal residue" evidence="2">
    <location>
        <position position="1"/>
    </location>
</feature>
<keyword evidence="1" id="KW-1133">Transmembrane helix</keyword>
<protein>
    <submittedName>
        <fullName evidence="2">Uncharacterized protein</fullName>
    </submittedName>
</protein>
<evidence type="ECO:0000313" key="3">
    <source>
        <dbReference type="Proteomes" id="UP000265618"/>
    </source>
</evidence>
<comment type="caution">
    <text evidence="2">The sequence shown here is derived from an EMBL/GenBank/DDBJ whole genome shotgun (WGS) entry which is preliminary data.</text>
</comment>
<accession>A0A9K3D165</accession>
<organism evidence="2 3">
    <name type="scientific">Kipferlia bialata</name>
    <dbReference type="NCBI Taxonomy" id="797122"/>
    <lineage>
        <taxon>Eukaryota</taxon>
        <taxon>Metamonada</taxon>
        <taxon>Carpediemonas-like organisms</taxon>
        <taxon>Kipferlia</taxon>
    </lineage>
</organism>
<proteinExistence type="predicted"/>
<keyword evidence="1" id="KW-0472">Membrane</keyword>
<feature type="transmembrane region" description="Helical" evidence="1">
    <location>
        <begin position="68"/>
        <end position="90"/>
    </location>
</feature>
<dbReference type="EMBL" id="BDIP01002356">
    <property type="protein sequence ID" value="GIQ86166.1"/>
    <property type="molecule type" value="Genomic_DNA"/>
</dbReference>
<evidence type="ECO:0000313" key="2">
    <source>
        <dbReference type="EMBL" id="GIQ86166.1"/>
    </source>
</evidence>